<dbReference type="STRING" id="768671.ThimaDRAFT_3544"/>
<name>F9UF41_9GAMM</name>
<keyword evidence="3" id="KW-1185">Reference proteome</keyword>
<protein>
    <submittedName>
        <fullName evidence="2">Uncharacterized protein</fullName>
    </submittedName>
</protein>
<sequence>MPHAEYQSGGPQRPQSLAQRFARSADGAIGASPGQRPGIRIPNRFKP</sequence>
<evidence type="ECO:0000313" key="2">
    <source>
        <dbReference type="EMBL" id="EGV17078.1"/>
    </source>
</evidence>
<gene>
    <name evidence="2" type="ORF">ThimaDRAFT_3544</name>
</gene>
<evidence type="ECO:0000256" key="1">
    <source>
        <dbReference type="SAM" id="MobiDB-lite"/>
    </source>
</evidence>
<dbReference type="AlphaFoldDB" id="F9UF41"/>
<feature type="region of interest" description="Disordered" evidence="1">
    <location>
        <begin position="1"/>
        <end position="47"/>
    </location>
</feature>
<feature type="compositionally biased region" description="Polar residues" evidence="1">
    <location>
        <begin position="9"/>
        <end position="18"/>
    </location>
</feature>
<accession>F9UF41</accession>
<proteinExistence type="predicted"/>
<reference evidence="2 3" key="1">
    <citation type="submission" date="2011-06" db="EMBL/GenBank/DDBJ databases">
        <title>The draft genome of Thiocapsa marina 5811.</title>
        <authorList>
            <consortium name="US DOE Joint Genome Institute (JGI-PGF)"/>
            <person name="Lucas S."/>
            <person name="Han J."/>
            <person name="Cheng J.-F."/>
            <person name="Goodwin L."/>
            <person name="Pitluck S."/>
            <person name="Peters L."/>
            <person name="Land M.L."/>
            <person name="Hauser L."/>
            <person name="Vogl K."/>
            <person name="Liu Z."/>
            <person name="Imhoff J."/>
            <person name="Thiel V."/>
            <person name="Frigaard N.-U."/>
            <person name="Bryant D."/>
            <person name="Woyke T.J."/>
        </authorList>
    </citation>
    <scope>NUCLEOTIDE SEQUENCE [LARGE SCALE GENOMIC DNA]</scope>
    <source>
        <strain evidence="2 3">5811</strain>
    </source>
</reference>
<dbReference type="EMBL" id="AFWV01000012">
    <property type="protein sequence ID" value="EGV17078.1"/>
    <property type="molecule type" value="Genomic_DNA"/>
</dbReference>
<organism evidence="2 3">
    <name type="scientific">Thiocapsa marina 5811</name>
    <dbReference type="NCBI Taxonomy" id="768671"/>
    <lineage>
        <taxon>Bacteria</taxon>
        <taxon>Pseudomonadati</taxon>
        <taxon>Pseudomonadota</taxon>
        <taxon>Gammaproteobacteria</taxon>
        <taxon>Chromatiales</taxon>
        <taxon>Chromatiaceae</taxon>
        <taxon>Thiocapsa</taxon>
    </lineage>
</organism>
<evidence type="ECO:0000313" key="3">
    <source>
        <dbReference type="Proteomes" id="UP000005459"/>
    </source>
</evidence>
<dbReference type="Proteomes" id="UP000005459">
    <property type="component" value="Unassembled WGS sequence"/>
</dbReference>